<dbReference type="Gene3D" id="3.40.50.2000">
    <property type="entry name" value="Glycogen Phosphorylase B"/>
    <property type="match status" value="1"/>
</dbReference>
<dbReference type="PANTHER" id="PTHR21015">
    <property type="entry name" value="UDP-N-ACETYLGLUCOSAMINE--N-ACETYLMURAMYL-(PENTAPEPTIDE) PYROPHOSPHORYL-UNDECAPRENOL N-ACETYLGLUCOSAMINE TRANSFERASE 1"/>
    <property type="match status" value="1"/>
</dbReference>
<dbReference type="GO" id="GO:1901137">
    <property type="term" value="P:carbohydrate derivative biosynthetic process"/>
    <property type="evidence" value="ECO:0007669"/>
    <property type="project" value="UniProtKB-ARBA"/>
</dbReference>
<keyword evidence="2 4" id="KW-0808">Transferase</keyword>
<dbReference type="GO" id="GO:0016758">
    <property type="term" value="F:hexosyltransferase activity"/>
    <property type="evidence" value="ECO:0007669"/>
    <property type="project" value="InterPro"/>
</dbReference>
<dbReference type="SUPFAM" id="SSF53756">
    <property type="entry name" value="UDP-Glycosyltransferase/glycogen phosphorylase"/>
    <property type="match status" value="1"/>
</dbReference>
<dbReference type="AlphaFoldDB" id="A0A424YED4"/>
<protein>
    <submittedName>
        <fullName evidence="4">Undecaprenyldiphospho-muramoylpentapeptide beta-N-acetylglucosaminyltransferase</fullName>
    </submittedName>
</protein>
<dbReference type="Proteomes" id="UP000285138">
    <property type="component" value="Unassembled WGS sequence"/>
</dbReference>
<accession>A0A424YED4</accession>
<dbReference type="EMBL" id="QZAA01000140">
    <property type="protein sequence ID" value="RQD75839.1"/>
    <property type="molecule type" value="Genomic_DNA"/>
</dbReference>
<keyword evidence="1 4" id="KW-0328">Glycosyltransferase</keyword>
<proteinExistence type="predicted"/>
<feature type="non-terminal residue" evidence="4">
    <location>
        <position position="166"/>
    </location>
</feature>
<evidence type="ECO:0000313" key="5">
    <source>
        <dbReference type="Proteomes" id="UP000285138"/>
    </source>
</evidence>
<gene>
    <name evidence="4" type="ORF">D5R97_05410</name>
</gene>
<reference evidence="4 5" key="1">
    <citation type="submission" date="2018-08" db="EMBL/GenBank/DDBJ databases">
        <title>The metabolism and importance of syntrophic acetate oxidation coupled to methane or sulfide production in haloalkaline environments.</title>
        <authorList>
            <person name="Timmers P.H.A."/>
            <person name="Vavourakis C.D."/>
            <person name="Sorokin D.Y."/>
            <person name="Sinninghe Damste J.S."/>
            <person name="Muyzer G."/>
            <person name="Stams A.J.M."/>
            <person name="Plugge C.M."/>
        </authorList>
    </citation>
    <scope>NUCLEOTIDE SEQUENCE [LARGE SCALE GENOMIC DNA]</scope>
    <source>
        <strain evidence="4">MSAO_Bac1</strain>
    </source>
</reference>
<dbReference type="Pfam" id="PF03033">
    <property type="entry name" value="Glyco_transf_28"/>
    <property type="match status" value="1"/>
</dbReference>
<sequence length="166" mass="18220">MRIILTGGGTGGHIYPALAMARYIKNIEPESDIMFVGTRKGMESSIVPLTGFPLETITVRGLPRKLSPQLFKTFADLTRGGWEARNVLRKFRPQVVMGTGGYVCGPVVLWASLLGIPTLIHEQNVVPGVTNKILSKFANKVCVSFEASKKYFRDLDKVEVTGNPRA</sequence>
<dbReference type="InterPro" id="IPR004276">
    <property type="entry name" value="GlycoTrans_28_N"/>
</dbReference>
<organism evidence="4 5">
    <name type="scientific">Candidatus Syntrophonatronum acetioxidans</name>
    <dbReference type="NCBI Taxonomy" id="1795816"/>
    <lineage>
        <taxon>Bacteria</taxon>
        <taxon>Bacillati</taxon>
        <taxon>Bacillota</taxon>
        <taxon>Clostridia</taxon>
        <taxon>Eubacteriales</taxon>
        <taxon>Syntrophomonadaceae</taxon>
        <taxon>Candidatus Syntrophonatronum</taxon>
    </lineage>
</organism>
<name>A0A424YED4_9FIRM</name>
<dbReference type="GO" id="GO:0005975">
    <property type="term" value="P:carbohydrate metabolic process"/>
    <property type="evidence" value="ECO:0007669"/>
    <property type="project" value="InterPro"/>
</dbReference>
<evidence type="ECO:0000259" key="3">
    <source>
        <dbReference type="Pfam" id="PF03033"/>
    </source>
</evidence>
<dbReference type="PANTHER" id="PTHR21015:SF22">
    <property type="entry name" value="GLYCOSYLTRANSFERASE"/>
    <property type="match status" value="1"/>
</dbReference>
<evidence type="ECO:0000256" key="1">
    <source>
        <dbReference type="ARBA" id="ARBA00022676"/>
    </source>
</evidence>
<evidence type="ECO:0000256" key="2">
    <source>
        <dbReference type="ARBA" id="ARBA00022679"/>
    </source>
</evidence>
<feature type="domain" description="Glycosyltransferase family 28 N-terminal" evidence="3">
    <location>
        <begin position="3"/>
        <end position="142"/>
    </location>
</feature>
<evidence type="ECO:0000313" key="4">
    <source>
        <dbReference type="EMBL" id="RQD75839.1"/>
    </source>
</evidence>
<comment type="caution">
    <text evidence="4">The sequence shown here is derived from an EMBL/GenBank/DDBJ whole genome shotgun (WGS) entry which is preliminary data.</text>
</comment>
<dbReference type="CDD" id="cd03785">
    <property type="entry name" value="GT28_MurG"/>
    <property type="match status" value="1"/>
</dbReference>